<evidence type="ECO:0000256" key="2">
    <source>
        <dbReference type="SAM" id="Phobius"/>
    </source>
</evidence>
<evidence type="ECO:0000256" key="1">
    <source>
        <dbReference type="SAM" id="MobiDB-lite"/>
    </source>
</evidence>
<accession>A0A8H6Z066</accession>
<dbReference type="EMBL" id="JACAZH010000005">
    <property type="protein sequence ID" value="KAF7367966.1"/>
    <property type="molecule type" value="Genomic_DNA"/>
</dbReference>
<protein>
    <recommendedName>
        <fullName evidence="5">G-protein coupled receptors family 2 profile 2 domain-containing protein</fullName>
    </recommendedName>
</protein>
<reference evidence="3" key="1">
    <citation type="submission" date="2020-05" db="EMBL/GenBank/DDBJ databases">
        <title>Mycena genomes resolve the evolution of fungal bioluminescence.</title>
        <authorList>
            <person name="Tsai I.J."/>
        </authorList>
    </citation>
    <scope>NUCLEOTIDE SEQUENCE</scope>
    <source>
        <strain evidence="3">160909Yilan</strain>
    </source>
</reference>
<organism evidence="3 4">
    <name type="scientific">Mycena sanguinolenta</name>
    <dbReference type="NCBI Taxonomy" id="230812"/>
    <lineage>
        <taxon>Eukaryota</taxon>
        <taxon>Fungi</taxon>
        <taxon>Dikarya</taxon>
        <taxon>Basidiomycota</taxon>
        <taxon>Agaricomycotina</taxon>
        <taxon>Agaricomycetes</taxon>
        <taxon>Agaricomycetidae</taxon>
        <taxon>Agaricales</taxon>
        <taxon>Marasmiineae</taxon>
        <taxon>Mycenaceae</taxon>
        <taxon>Mycena</taxon>
    </lineage>
</organism>
<dbReference type="OrthoDB" id="2956627at2759"/>
<proteinExistence type="predicted"/>
<gene>
    <name evidence="3" type="ORF">MSAN_00861800</name>
</gene>
<feature type="compositionally biased region" description="Basic and acidic residues" evidence="1">
    <location>
        <begin position="360"/>
        <end position="375"/>
    </location>
</feature>
<feature type="transmembrane region" description="Helical" evidence="2">
    <location>
        <begin position="125"/>
        <end position="149"/>
    </location>
</feature>
<evidence type="ECO:0000313" key="4">
    <source>
        <dbReference type="Proteomes" id="UP000623467"/>
    </source>
</evidence>
<dbReference type="AlphaFoldDB" id="A0A8H6Z066"/>
<feature type="region of interest" description="Disordered" evidence="1">
    <location>
        <begin position="354"/>
        <end position="375"/>
    </location>
</feature>
<feature type="transmembrane region" description="Helical" evidence="2">
    <location>
        <begin position="12"/>
        <end position="38"/>
    </location>
</feature>
<evidence type="ECO:0008006" key="5">
    <source>
        <dbReference type="Google" id="ProtNLM"/>
    </source>
</evidence>
<comment type="caution">
    <text evidence="3">The sequence shown here is derived from an EMBL/GenBank/DDBJ whole genome shotgun (WGS) entry which is preliminary data.</text>
</comment>
<evidence type="ECO:0000313" key="3">
    <source>
        <dbReference type="EMBL" id="KAF7367966.1"/>
    </source>
</evidence>
<sequence length="375" mass="41718">MLHDHPSARLRLIALLITGVCLSFLVLCAYACTIWNPVSRPCMDRFFEQEIHLLEFDPTAGDVSLGFGLSFLFSALLSKETMPCAFLTFSANLTQLFSAAMFFSMALNLQLVIVHKVNGQKMEKFYYLGAGILATGCSVTPLAAGVYGWNRHTQSCWLVTRTTTETFRWSIATDSFWNPLMAAGEALAALVIIGFFISTKVCRLPRVAQITLYPSFRYRAGTTAASVSLAGRYRSGLPFVKYRYTIIRIGLYPLVSCITNFSTAFMDIYQLTHPVSWRLEVVAFTIYSSRLTVYSLLALTDPSFMRAAKNIWHHTRPSTILSASEKNSWPTLTQISTEFTSNAAPFSAQVSTCSQATHGNQDKAQDRSDDIGTQI</sequence>
<feature type="transmembrane region" description="Helical" evidence="2">
    <location>
        <begin position="176"/>
        <end position="197"/>
    </location>
</feature>
<keyword evidence="2" id="KW-0812">Transmembrane</keyword>
<keyword evidence="2" id="KW-1133">Transmembrane helix</keyword>
<feature type="transmembrane region" description="Helical" evidence="2">
    <location>
        <begin position="89"/>
        <end position="113"/>
    </location>
</feature>
<feature type="transmembrane region" description="Helical" evidence="2">
    <location>
        <begin position="249"/>
        <end position="269"/>
    </location>
</feature>
<keyword evidence="2" id="KW-0472">Membrane</keyword>
<feature type="transmembrane region" description="Helical" evidence="2">
    <location>
        <begin position="281"/>
        <end position="299"/>
    </location>
</feature>
<keyword evidence="4" id="KW-1185">Reference proteome</keyword>
<dbReference type="Proteomes" id="UP000623467">
    <property type="component" value="Unassembled WGS sequence"/>
</dbReference>
<name>A0A8H6Z066_9AGAR</name>